<sequence>MSFMHLQPKWSTVKGKGISRGKCISRGIGNVAQATVYPNSLQSMARGNGEGGIGISRGRGNVAQTLVARGRDKEDQLWTTFPHGLNIEEIIAKASAFCNLNSIIGRSGLEFQGLKLCNWNSNVYMDLHFVNCMCGQE</sequence>
<gene>
    <name evidence="1" type="ORF">Prudu_004263</name>
</gene>
<evidence type="ECO:0000313" key="1">
    <source>
        <dbReference type="EMBL" id="BBG95658.1"/>
    </source>
</evidence>
<reference evidence="1" key="1">
    <citation type="journal article" date="2019" name="Science">
        <title>Mutation of a bHLH transcription factor allowed almond domestication.</title>
        <authorList>
            <person name="Sanchez-Perez R."/>
            <person name="Pavan S."/>
            <person name="Mazzeo R."/>
            <person name="Moldovan C."/>
            <person name="Aiese Cigliano R."/>
            <person name="Del Cueto J."/>
            <person name="Ricciardi F."/>
            <person name="Lotti C."/>
            <person name="Ricciardi L."/>
            <person name="Dicenta F."/>
            <person name="Lopez-Marques R.L."/>
            <person name="Lindberg Moller B."/>
        </authorList>
    </citation>
    <scope>NUCLEOTIDE SEQUENCE</scope>
</reference>
<dbReference type="EMBL" id="AP019297">
    <property type="protein sequence ID" value="BBG95658.1"/>
    <property type="molecule type" value="Genomic_DNA"/>
</dbReference>
<accession>A0A4Y1QV33</accession>
<protein>
    <submittedName>
        <fullName evidence="1">12-oxophytodienoate reductase 2</fullName>
    </submittedName>
</protein>
<proteinExistence type="predicted"/>
<dbReference type="AlphaFoldDB" id="A0A4Y1QV33"/>
<organism evidence="1">
    <name type="scientific">Prunus dulcis</name>
    <name type="common">Almond</name>
    <name type="synonym">Amygdalus dulcis</name>
    <dbReference type="NCBI Taxonomy" id="3755"/>
    <lineage>
        <taxon>Eukaryota</taxon>
        <taxon>Viridiplantae</taxon>
        <taxon>Streptophyta</taxon>
        <taxon>Embryophyta</taxon>
        <taxon>Tracheophyta</taxon>
        <taxon>Spermatophyta</taxon>
        <taxon>Magnoliopsida</taxon>
        <taxon>eudicotyledons</taxon>
        <taxon>Gunneridae</taxon>
        <taxon>Pentapetalae</taxon>
        <taxon>rosids</taxon>
        <taxon>fabids</taxon>
        <taxon>Rosales</taxon>
        <taxon>Rosaceae</taxon>
        <taxon>Amygdaloideae</taxon>
        <taxon>Amygdaleae</taxon>
        <taxon>Prunus</taxon>
    </lineage>
</organism>
<name>A0A4Y1QV33_PRUDU</name>